<dbReference type="PANTHER" id="PTHR21256:SF2">
    <property type="entry name" value="HISTIDINE BIOSYNTHESIS TRIFUNCTIONAL PROTEIN"/>
    <property type="match status" value="1"/>
</dbReference>
<feature type="active site" description="Proton acceptor" evidence="8">
    <location>
        <position position="322"/>
    </location>
</feature>
<feature type="binding site" evidence="8">
    <location>
        <position position="232"/>
    </location>
    <ligand>
        <name>substrate</name>
    </ligand>
</feature>
<dbReference type="EC" id="1.1.1.23" evidence="3 8"/>
<feature type="binding site" evidence="8">
    <location>
        <position position="257"/>
    </location>
    <ligand>
        <name>substrate</name>
    </ligand>
</feature>
<dbReference type="PANTHER" id="PTHR21256">
    <property type="entry name" value="HISTIDINOL DEHYDROGENASE HDH"/>
    <property type="match status" value="1"/>
</dbReference>
<comment type="catalytic activity">
    <reaction evidence="7 8">
        <text>L-histidinol + 2 NAD(+) + H2O = L-histidine + 2 NADH + 3 H(+)</text>
        <dbReference type="Rhea" id="RHEA:20641"/>
        <dbReference type="ChEBI" id="CHEBI:15377"/>
        <dbReference type="ChEBI" id="CHEBI:15378"/>
        <dbReference type="ChEBI" id="CHEBI:57540"/>
        <dbReference type="ChEBI" id="CHEBI:57595"/>
        <dbReference type="ChEBI" id="CHEBI:57699"/>
        <dbReference type="ChEBI" id="CHEBI:57945"/>
        <dbReference type="EC" id="1.1.1.23"/>
    </reaction>
</comment>
<protein>
    <recommendedName>
        <fullName evidence="3 8">Histidinol dehydrogenase</fullName>
        <shortName evidence="8">HDH</shortName>
        <ecNumber evidence="3 8">1.1.1.23</ecNumber>
    </recommendedName>
</protein>
<feature type="binding site" evidence="8">
    <location>
        <position position="209"/>
    </location>
    <ligand>
        <name>NAD(+)</name>
        <dbReference type="ChEBI" id="CHEBI:57540"/>
    </ligand>
</feature>
<evidence type="ECO:0000313" key="12">
    <source>
        <dbReference type="Proteomes" id="UP001595969"/>
    </source>
</evidence>
<dbReference type="InterPro" id="IPR001692">
    <property type="entry name" value="Histidinol_DH_CS"/>
</dbReference>
<dbReference type="InterPro" id="IPR022695">
    <property type="entry name" value="Histidinol_DH_monofunct"/>
</dbReference>
<comment type="function">
    <text evidence="1 8">Catalyzes the sequential NAD-dependent oxidations of L-histidinol to L-histidinaldehyde and then to L-histidine.</text>
</comment>
<dbReference type="InterPro" id="IPR012131">
    <property type="entry name" value="Hstdl_DH"/>
</dbReference>
<name>A0ABV9MU89_9ENTE</name>
<feature type="binding site" evidence="8">
    <location>
        <position position="125"/>
    </location>
    <ligand>
        <name>NAD(+)</name>
        <dbReference type="ChEBI" id="CHEBI:57540"/>
    </ligand>
</feature>
<feature type="binding site" evidence="8">
    <location>
        <position position="186"/>
    </location>
    <ligand>
        <name>NAD(+)</name>
        <dbReference type="ChEBI" id="CHEBI:57540"/>
    </ligand>
</feature>
<feature type="binding site" evidence="8">
    <location>
        <position position="254"/>
    </location>
    <ligand>
        <name>Zn(2+)</name>
        <dbReference type="ChEBI" id="CHEBI:29105"/>
    </ligand>
</feature>
<accession>A0ABV9MU89</accession>
<reference evidence="12" key="1">
    <citation type="journal article" date="2019" name="Int. J. Syst. Evol. Microbiol.">
        <title>The Global Catalogue of Microorganisms (GCM) 10K type strain sequencing project: providing services to taxonomists for standard genome sequencing and annotation.</title>
        <authorList>
            <consortium name="The Broad Institute Genomics Platform"/>
            <consortium name="The Broad Institute Genome Sequencing Center for Infectious Disease"/>
            <person name="Wu L."/>
            <person name="Ma J."/>
        </authorList>
    </citation>
    <scope>NUCLEOTIDE SEQUENCE [LARGE SCALE GENOMIC DNA]</scope>
    <source>
        <strain evidence="12">CGMCC 1.19032</strain>
    </source>
</reference>
<sequence>MEIIKGDLNFLLDTLEKQQAAVEEDQVEAQVKAILKEVQINGDEAVRRYTETFDKIKLTNFKLSEAEIETAYQNTAPNLLRALEAAKENIESFHLKQKQTGFIDAEKTGVIRGQLVLPIETVGIYVPGGTARYPSSVLMNAIPAKIAGVKRIVMVTPADPAGLPDSLLAAAKIAGVDEVYQIGGAQAIAALAYGTKSIPKVDKIVGPGNIYVATAKKILFGQVAIDMIAGPSEVVVLADEQANPAYIAADLLAQAEHDVLARAILISTSEKVAIEVDAALEQQLKTLPRAAIARQALANHGALIVVEDETTQFALMNEIAPEHLEIQLVDPMSHLNQVKHAGSVFLGAYASEPLGDYLAGPNHVLPTSGTARFFSPLGVEDFIKRTAFLSYTKEALAKEKDAVMDLAIEEGLDAHARAIQVRFEALD</sequence>
<comment type="cofactor">
    <cofactor evidence="8">
        <name>Zn(2+)</name>
        <dbReference type="ChEBI" id="CHEBI:29105"/>
    </cofactor>
    <text evidence="8">Binds 1 zinc ion per subunit.</text>
</comment>
<evidence type="ECO:0000256" key="9">
    <source>
        <dbReference type="PIRNR" id="PIRNR000099"/>
    </source>
</evidence>
<dbReference type="Proteomes" id="UP001595969">
    <property type="component" value="Unassembled WGS sequence"/>
</dbReference>
<evidence type="ECO:0000256" key="10">
    <source>
        <dbReference type="RuleBase" id="RU004175"/>
    </source>
</evidence>
<evidence type="ECO:0000256" key="5">
    <source>
        <dbReference type="ARBA" id="ARBA00022833"/>
    </source>
</evidence>
<comment type="similarity">
    <text evidence="2 8 9 10">Belongs to the histidinol dehydrogenase family.</text>
</comment>
<feature type="binding site" evidence="8">
    <location>
        <position position="254"/>
    </location>
    <ligand>
        <name>substrate</name>
    </ligand>
</feature>
<dbReference type="CDD" id="cd06572">
    <property type="entry name" value="Histidinol_dh"/>
    <property type="match status" value="1"/>
</dbReference>
<feature type="binding site" evidence="8">
    <location>
        <position position="415"/>
    </location>
    <ligand>
        <name>Zn(2+)</name>
        <dbReference type="ChEBI" id="CHEBI:29105"/>
    </ligand>
</feature>
<feature type="binding site" evidence="8">
    <location>
        <position position="410"/>
    </location>
    <ligand>
        <name>substrate</name>
    </ligand>
</feature>
<dbReference type="SUPFAM" id="SSF53720">
    <property type="entry name" value="ALDH-like"/>
    <property type="match status" value="1"/>
</dbReference>
<evidence type="ECO:0000256" key="8">
    <source>
        <dbReference type="HAMAP-Rule" id="MF_01024"/>
    </source>
</evidence>
<dbReference type="Gene3D" id="1.20.5.1300">
    <property type="match status" value="1"/>
</dbReference>
<keyword evidence="4 8" id="KW-0479">Metal-binding</keyword>
<dbReference type="RefSeq" id="WP_204654256.1">
    <property type="nucleotide sequence ID" value="NZ_JAFBFD010000023.1"/>
</dbReference>
<evidence type="ECO:0000256" key="7">
    <source>
        <dbReference type="ARBA" id="ARBA00049489"/>
    </source>
</evidence>
<keyword evidence="8" id="KW-0368">Histidine biosynthesis</keyword>
<proteinExistence type="inferred from homology"/>
<keyword evidence="8" id="KW-0028">Amino-acid biosynthesis</keyword>
<dbReference type="PRINTS" id="PR00083">
    <property type="entry name" value="HOLDHDRGNASE"/>
</dbReference>
<organism evidence="11 12">
    <name type="scientific">Enterococcus lemanii</name>
    <dbReference type="NCBI Taxonomy" id="1159752"/>
    <lineage>
        <taxon>Bacteria</taxon>
        <taxon>Bacillati</taxon>
        <taxon>Bacillota</taxon>
        <taxon>Bacilli</taxon>
        <taxon>Lactobacillales</taxon>
        <taxon>Enterococcaceae</taxon>
        <taxon>Enterococcus</taxon>
    </lineage>
</organism>
<gene>
    <name evidence="8 11" type="primary">hisD</name>
    <name evidence="11" type="ORF">ACFO5I_00320</name>
</gene>
<feature type="binding site" evidence="8">
    <location>
        <position position="356"/>
    </location>
    <ligand>
        <name>substrate</name>
    </ligand>
</feature>
<evidence type="ECO:0000256" key="3">
    <source>
        <dbReference type="ARBA" id="ARBA00012965"/>
    </source>
</evidence>
<evidence type="ECO:0000256" key="4">
    <source>
        <dbReference type="ARBA" id="ARBA00022723"/>
    </source>
</evidence>
<feature type="binding site" evidence="8">
    <location>
        <position position="257"/>
    </location>
    <ligand>
        <name>Zn(2+)</name>
        <dbReference type="ChEBI" id="CHEBI:29105"/>
    </ligand>
</feature>
<keyword evidence="12" id="KW-1185">Reference proteome</keyword>
<evidence type="ECO:0000313" key="11">
    <source>
        <dbReference type="EMBL" id="MFC4718218.1"/>
    </source>
</evidence>
<feature type="binding site" evidence="8">
    <location>
        <position position="415"/>
    </location>
    <ligand>
        <name>substrate</name>
    </ligand>
</feature>
<dbReference type="Pfam" id="PF00815">
    <property type="entry name" value="Histidinol_dh"/>
    <property type="match status" value="1"/>
</dbReference>
<dbReference type="PROSITE" id="PS00611">
    <property type="entry name" value="HISOL_DEHYDROGENASE"/>
    <property type="match status" value="1"/>
</dbReference>
<comment type="caution">
    <text evidence="11">The sequence shown here is derived from an EMBL/GenBank/DDBJ whole genome shotgun (WGS) entry which is preliminary data.</text>
</comment>
<evidence type="ECO:0000256" key="6">
    <source>
        <dbReference type="ARBA" id="ARBA00023002"/>
    </source>
</evidence>
<keyword evidence="6 8" id="KW-0560">Oxidoreductase</keyword>
<feature type="binding site" evidence="8">
    <location>
        <position position="323"/>
    </location>
    <ligand>
        <name>substrate</name>
    </ligand>
</feature>
<keyword evidence="8" id="KW-0520">NAD</keyword>
<dbReference type="InterPro" id="IPR016161">
    <property type="entry name" value="Ald_DH/histidinol_DH"/>
</dbReference>
<dbReference type="PIRSF" id="PIRSF000099">
    <property type="entry name" value="Histidinol_dh"/>
    <property type="match status" value="1"/>
</dbReference>
<dbReference type="HAMAP" id="MF_01024">
    <property type="entry name" value="HisD"/>
    <property type="match status" value="1"/>
</dbReference>
<feature type="active site" description="Proton acceptor" evidence="8">
    <location>
        <position position="323"/>
    </location>
</feature>
<dbReference type="NCBIfam" id="TIGR00069">
    <property type="entry name" value="hisD"/>
    <property type="match status" value="1"/>
</dbReference>
<evidence type="ECO:0000256" key="1">
    <source>
        <dbReference type="ARBA" id="ARBA00003850"/>
    </source>
</evidence>
<comment type="pathway">
    <text evidence="8">Amino-acid biosynthesis; L-histidine biosynthesis; L-histidine from 5-phospho-alpha-D-ribose 1-diphosphate: step 9/9.</text>
</comment>
<dbReference type="Gene3D" id="3.40.50.1980">
    <property type="entry name" value="Nitrogenase molybdenum iron protein domain"/>
    <property type="match status" value="2"/>
</dbReference>
<dbReference type="EMBL" id="JBHSGS010000003">
    <property type="protein sequence ID" value="MFC4718218.1"/>
    <property type="molecule type" value="Genomic_DNA"/>
</dbReference>
<dbReference type="GO" id="GO:0004399">
    <property type="term" value="F:histidinol dehydrogenase activity"/>
    <property type="evidence" value="ECO:0007669"/>
    <property type="project" value="UniProtKB-EC"/>
</dbReference>
<evidence type="ECO:0000256" key="2">
    <source>
        <dbReference type="ARBA" id="ARBA00010178"/>
    </source>
</evidence>
<feature type="binding site" evidence="8">
    <location>
        <position position="356"/>
    </location>
    <ligand>
        <name>Zn(2+)</name>
        <dbReference type="ChEBI" id="CHEBI:29105"/>
    </ligand>
</feature>
<keyword evidence="5 8" id="KW-0862">Zinc</keyword>